<sequence length="324" mass="36879">MWQRWMIVHKVVLQTVLPVLRRLPYRLSIRLLGIMGRLDLLVIPHQTRLYEEAVAGAAERLGCDWNVRAVSRALARQTYRWRTRDLLLDGRSDSWIDPLFQVSGREKLEAAQARGKGVILLANHFGSHVLMTHWLFRQGFPVRWFGEKPRNISEYLNGKFQSEGTHGQAGLFVSRKAGTAEGASTIYHAARILNAGLIVKIACDVRWNDAKAVSASFLGRTESFSTTWVTLAAMTGAAVVPAYCRMDEQGQFHLEFRDPLIVPPDARRPGRALEWVDRALDALEEQVRHFPEQSNDYFFWDAVEEQAKSRSIASRRSERAVAVR</sequence>
<evidence type="ECO:0000256" key="1">
    <source>
        <dbReference type="ARBA" id="ARBA00004533"/>
    </source>
</evidence>
<dbReference type="GO" id="GO:0005886">
    <property type="term" value="C:plasma membrane"/>
    <property type="evidence" value="ECO:0007669"/>
    <property type="project" value="UniProtKB-SubCell"/>
</dbReference>
<keyword evidence="2" id="KW-1003">Cell membrane</keyword>
<keyword evidence="3" id="KW-0997">Cell inner membrane</keyword>
<keyword evidence="5" id="KW-0472">Membrane</keyword>
<dbReference type="RefSeq" id="WP_406695532.1">
    <property type="nucleotide sequence ID" value="NZ_CP155447.1"/>
</dbReference>
<dbReference type="InterPro" id="IPR004960">
    <property type="entry name" value="LipA_acyltrans"/>
</dbReference>
<keyword evidence="6 7" id="KW-0012">Acyltransferase</keyword>
<organism evidence="7">
    <name type="scientific">Singulisphaera sp. Ch08</name>
    <dbReference type="NCBI Taxonomy" id="3120278"/>
    <lineage>
        <taxon>Bacteria</taxon>
        <taxon>Pseudomonadati</taxon>
        <taxon>Planctomycetota</taxon>
        <taxon>Planctomycetia</taxon>
        <taxon>Isosphaerales</taxon>
        <taxon>Isosphaeraceae</taxon>
        <taxon>Singulisphaera</taxon>
    </lineage>
</organism>
<name>A0AAU7CDL1_9BACT</name>
<dbReference type="CDD" id="cd07984">
    <property type="entry name" value="LPLAT_LABLAT-like"/>
    <property type="match status" value="1"/>
</dbReference>
<evidence type="ECO:0000256" key="5">
    <source>
        <dbReference type="ARBA" id="ARBA00023136"/>
    </source>
</evidence>
<keyword evidence="4" id="KW-0808">Transferase</keyword>
<dbReference type="PANTHER" id="PTHR30606">
    <property type="entry name" value="LIPID A BIOSYNTHESIS LAUROYL ACYLTRANSFERASE"/>
    <property type="match status" value="1"/>
</dbReference>
<evidence type="ECO:0000313" key="7">
    <source>
        <dbReference type="EMBL" id="XBH02791.1"/>
    </source>
</evidence>
<evidence type="ECO:0000256" key="2">
    <source>
        <dbReference type="ARBA" id="ARBA00022475"/>
    </source>
</evidence>
<gene>
    <name evidence="7" type="ORF">V5E97_31410</name>
</gene>
<protein>
    <submittedName>
        <fullName evidence="7">Lysophospholipid acyltransferase family protein</fullName>
    </submittedName>
</protein>
<evidence type="ECO:0000256" key="4">
    <source>
        <dbReference type="ARBA" id="ARBA00022679"/>
    </source>
</evidence>
<accession>A0AAU7CDL1</accession>
<dbReference type="Pfam" id="PF03279">
    <property type="entry name" value="Lip_A_acyltrans"/>
    <property type="match status" value="1"/>
</dbReference>
<dbReference type="AlphaFoldDB" id="A0AAU7CDL1"/>
<evidence type="ECO:0000256" key="6">
    <source>
        <dbReference type="ARBA" id="ARBA00023315"/>
    </source>
</evidence>
<dbReference type="PANTHER" id="PTHR30606:SF10">
    <property type="entry name" value="PHOSPHATIDYLINOSITOL MANNOSIDE ACYLTRANSFERASE"/>
    <property type="match status" value="1"/>
</dbReference>
<dbReference type="GO" id="GO:0016746">
    <property type="term" value="F:acyltransferase activity"/>
    <property type="evidence" value="ECO:0007669"/>
    <property type="project" value="UniProtKB-KW"/>
</dbReference>
<proteinExistence type="predicted"/>
<dbReference type="EMBL" id="CP155447">
    <property type="protein sequence ID" value="XBH02791.1"/>
    <property type="molecule type" value="Genomic_DNA"/>
</dbReference>
<reference evidence="7" key="1">
    <citation type="submission" date="2024-05" db="EMBL/GenBank/DDBJ databases">
        <title>Planctomycetes of the genus Singulisphaera possess chitinolytic capabilities.</title>
        <authorList>
            <person name="Ivanova A."/>
        </authorList>
    </citation>
    <scope>NUCLEOTIDE SEQUENCE</scope>
    <source>
        <strain evidence="7">Ch08T</strain>
    </source>
</reference>
<comment type="subcellular location">
    <subcellularLocation>
        <location evidence="1">Cell inner membrane</location>
    </subcellularLocation>
</comment>
<evidence type="ECO:0000256" key="3">
    <source>
        <dbReference type="ARBA" id="ARBA00022519"/>
    </source>
</evidence>
<dbReference type="GO" id="GO:0009247">
    <property type="term" value="P:glycolipid biosynthetic process"/>
    <property type="evidence" value="ECO:0007669"/>
    <property type="project" value="UniProtKB-ARBA"/>
</dbReference>